<proteinExistence type="predicted"/>
<accession>A0A6G1QCF0</accession>
<evidence type="ECO:0000313" key="1">
    <source>
        <dbReference type="EMBL" id="KAF3700157.1"/>
    </source>
</evidence>
<evidence type="ECO:0000313" key="2">
    <source>
        <dbReference type="Proteomes" id="UP000503349"/>
    </source>
</evidence>
<dbReference type="EMBL" id="CM015726">
    <property type="protein sequence ID" value="KAF3700157.1"/>
    <property type="molecule type" value="Genomic_DNA"/>
</dbReference>
<dbReference type="Proteomes" id="UP000503349">
    <property type="component" value="Chromosome 15"/>
</dbReference>
<reference evidence="1 2" key="1">
    <citation type="submission" date="2019-02" db="EMBL/GenBank/DDBJ databases">
        <title>Opniocepnalus argus genome.</title>
        <authorList>
            <person name="Zhou C."/>
            <person name="Xiao S."/>
        </authorList>
    </citation>
    <scope>NUCLEOTIDE SEQUENCE [LARGE SCALE GENOMIC DNA]</scope>
    <source>
        <strain evidence="1">OARG1902GOOAL</strain>
        <tissue evidence="1">Muscle</tissue>
    </source>
</reference>
<keyword evidence="2" id="KW-1185">Reference proteome</keyword>
<gene>
    <name evidence="1" type="ORF">EXN66_Car015844</name>
</gene>
<sequence length="54" mass="6223">MLSTIKYEEATVTSHKIKNNLLQMKKQNFPNCKNKEKTHPLRHSVGLSVYCTSC</sequence>
<name>A0A6G1QCF0_CHAAH</name>
<organism evidence="1 2">
    <name type="scientific">Channa argus</name>
    <name type="common">Northern snakehead</name>
    <name type="synonym">Ophicephalus argus</name>
    <dbReference type="NCBI Taxonomy" id="215402"/>
    <lineage>
        <taxon>Eukaryota</taxon>
        <taxon>Metazoa</taxon>
        <taxon>Chordata</taxon>
        <taxon>Craniata</taxon>
        <taxon>Vertebrata</taxon>
        <taxon>Euteleostomi</taxon>
        <taxon>Actinopterygii</taxon>
        <taxon>Neopterygii</taxon>
        <taxon>Teleostei</taxon>
        <taxon>Neoteleostei</taxon>
        <taxon>Acanthomorphata</taxon>
        <taxon>Anabantaria</taxon>
        <taxon>Anabantiformes</taxon>
        <taxon>Channoidei</taxon>
        <taxon>Channidae</taxon>
        <taxon>Channa</taxon>
    </lineage>
</organism>
<reference evidence="2" key="2">
    <citation type="submission" date="2019-02" db="EMBL/GenBank/DDBJ databases">
        <title>Opniocepnalus argus Var Kimnra genome.</title>
        <authorList>
            <person name="Zhou C."/>
            <person name="Xiao S."/>
        </authorList>
    </citation>
    <scope>NUCLEOTIDE SEQUENCE [LARGE SCALE GENOMIC DNA]</scope>
</reference>
<dbReference type="AlphaFoldDB" id="A0A6G1QCF0"/>
<protein>
    <submittedName>
        <fullName evidence="1">Uncharacterized protein</fullName>
    </submittedName>
</protein>